<keyword evidence="5" id="KW-0418">Kinase</keyword>
<comment type="caution">
    <text evidence="10">The sequence shown here is derived from an EMBL/GenBank/DDBJ whole genome shotgun (WGS) entry which is preliminary data.</text>
</comment>
<feature type="modified residue" description="4-aspartylphosphate" evidence="6">
    <location>
        <position position="56"/>
    </location>
</feature>
<sequence length="743" mass="85382">MNKLRILHLEDVHSDAELVSRFLRKSKLDFVGLVVDNRENFIKGLSEFMPDVVLSDHSLPSFNSYEALSIFQKTGLKIPFILITATISEEFAVDIIKRGADDYILKDRLERLPTALQNALDKFGLIKDHQKNLEELIRNETLFRALIENSHDAITLFNENGEWVYQSPSVERLTGFSFIELAGKKVSTYIHADDQLNYVAVLDRLRMFPDVPVPFRFRFLHKQGHFISAEGTITNLLKDESINAFIMNYSDNTERIQAENERRSLEELLDKANNLARIGSYELDLVNNTLYWSAVTKEIHEVENDYQPDLQTAVDFYKEGLNRKAIMQNMSEAISDGITVDLELEIVTAKGNDRWIRIIGEAEFLHGKCIKLGGSFQDIDVRKRAEIEALKAAQEKNLILESIKDGFYALDHDWIITYWNKEAEHILGKKREDVIGKNLWDIYQDAIGTISYIKLYQSARENNMQHYERFNNELNIWLEISIYPSPNGLSVFFKDITERKLADLERIKMMDDILHRNRDLEQFSYIVSHNLRAPVANIIGLTAELSEHAAVSDEVKDLNKFLSASVNQLDNVIRDLNHVLQVKGQIGEKKEKVVLSKIINEILFSIKDLVDLENVEIRMDFSAGDELSTLKSYLYSIFYNLIANSIKYRQPGTLPVIEIKSETTEDSLLITFKDNGIGIDLEKYSEQVFGLYKRFHQHVEGKGMGLFMVKTQVEALGGFITINSSVDQGTEFTLEFLNTLNEF</sequence>
<dbReference type="SUPFAM" id="SSF55785">
    <property type="entry name" value="PYP-like sensor domain (PAS domain)"/>
    <property type="match status" value="3"/>
</dbReference>
<dbReference type="EMBL" id="SNYC01000005">
    <property type="protein sequence ID" value="TDQ08804.1"/>
    <property type="molecule type" value="Genomic_DNA"/>
</dbReference>
<dbReference type="InterPro" id="IPR035965">
    <property type="entry name" value="PAS-like_dom_sf"/>
</dbReference>
<dbReference type="Pfam" id="PF02518">
    <property type="entry name" value="HATPase_c"/>
    <property type="match status" value="1"/>
</dbReference>
<dbReference type="PANTHER" id="PTHR43304">
    <property type="entry name" value="PHYTOCHROME-LIKE PROTEIN CPH1"/>
    <property type="match status" value="1"/>
</dbReference>
<accession>A0A4V3D129</accession>
<dbReference type="Pfam" id="PF00989">
    <property type="entry name" value="PAS"/>
    <property type="match status" value="2"/>
</dbReference>
<evidence type="ECO:0000313" key="10">
    <source>
        <dbReference type="EMBL" id="TDQ08804.1"/>
    </source>
</evidence>
<evidence type="ECO:0000259" key="7">
    <source>
        <dbReference type="PROSITE" id="PS50109"/>
    </source>
</evidence>
<dbReference type="SMART" id="SM00448">
    <property type="entry name" value="REC"/>
    <property type="match status" value="1"/>
</dbReference>
<feature type="domain" description="PAS" evidence="9">
    <location>
        <begin position="139"/>
        <end position="195"/>
    </location>
</feature>
<dbReference type="PANTHER" id="PTHR43304:SF1">
    <property type="entry name" value="PAC DOMAIN-CONTAINING PROTEIN"/>
    <property type="match status" value="1"/>
</dbReference>
<dbReference type="CDD" id="cd00130">
    <property type="entry name" value="PAS"/>
    <property type="match status" value="2"/>
</dbReference>
<evidence type="ECO:0000256" key="4">
    <source>
        <dbReference type="ARBA" id="ARBA00022679"/>
    </source>
</evidence>
<dbReference type="InterPro" id="IPR000014">
    <property type="entry name" value="PAS"/>
</dbReference>
<dbReference type="InterPro" id="IPR005467">
    <property type="entry name" value="His_kinase_dom"/>
</dbReference>
<proteinExistence type="predicted"/>
<comment type="catalytic activity">
    <reaction evidence="1">
        <text>ATP + protein L-histidine = ADP + protein N-phospho-L-histidine.</text>
        <dbReference type="EC" id="2.7.13.3"/>
    </reaction>
</comment>
<gene>
    <name evidence="10" type="ORF">ATK78_3323</name>
</gene>
<dbReference type="InterPro" id="IPR052162">
    <property type="entry name" value="Sensor_kinase/Photoreceptor"/>
</dbReference>
<reference evidence="10 11" key="1">
    <citation type="submission" date="2019-03" db="EMBL/GenBank/DDBJ databases">
        <title>Genomic Encyclopedia of Archaeal and Bacterial Type Strains, Phase II (KMG-II): from individual species to whole genera.</title>
        <authorList>
            <person name="Goeker M."/>
        </authorList>
    </citation>
    <scope>NUCLEOTIDE SEQUENCE [LARGE SCALE GENOMIC DNA]</scope>
    <source>
        <strain evidence="10 11">DSM 19035</strain>
    </source>
</reference>
<dbReference type="NCBIfam" id="TIGR00229">
    <property type="entry name" value="sensory_box"/>
    <property type="match status" value="2"/>
</dbReference>
<dbReference type="Proteomes" id="UP000295620">
    <property type="component" value="Unassembled WGS sequence"/>
</dbReference>
<dbReference type="RefSeq" id="WP_133577148.1">
    <property type="nucleotide sequence ID" value="NZ_SNYC01000005.1"/>
</dbReference>
<dbReference type="PROSITE" id="PS50110">
    <property type="entry name" value="RESPONSE_REGULATORY"/>
    <property type="match status" value="1"/>
</dbReference>
<dbReference type="GO" id="GO:0000155">
    <property type="term" value="F:phosphorelay sensor kinase activity"/>
    <property type="evidence" value="ECO:0007669"/>
    <property type="project" value="InterPro"/>
</dbReference>
<dbReference type="PROSITE" id="PS50109">
    <property type="entry name" value="HIS_KIN"/>
    <property type="match status" value="1"/>
</dbReference>
<evidence type="ECO:0000259" key="8">
    <source>
        <dbReference type="PROSITE" id="PS50110"/>
    </source>
</evidence>
<dbReference type="Gene3D" id="3.30.450.20">
    <property type="entry name" value="PAS domain"/>
    <property type="match status" value="3"/>
</dbReference>
<dbReference type="SUPFAM" id="SSF47384">
    <property type="entry name" value="Homodimeric domain of signal transducing histidine kinase"/>
    <property type="match status" value="1"/>
</dbReference>
<evidence type="ECO:0000256" key="2">
    <source>
        <dbReference type="ARBA" id="ARBA00012438"/>
    </source>
</evidence>
<dbReference type="EC" id="2.7.13.3" evidence="2"/>
<dbReference type="GO" id="GO:0006355">
    <property type="term" value="P:regulation of DNA-templated transcription"/>
    <property type="evidence" value="ECO:0007669"/>
    <property type="project" value="InterPro"/>
</dbReference>
<dbReference type="Gene3D" id="1.10.287.130">
    <property type="match status" value="1"/>
</dbReference>
<dbReference type="InterPro" id="IPR013767">
    <property type="entry name" value="PAS_fold"/>
</dbReference>
<evidence type="ECO:0000256" key="3">
    <source>
        <dbReference type="ARBA" id="ARBA00022553"/>
    </source>
</evidence>
<dbReference type="InterPro" id="IPR011006">
    <property type="entry name" value="CheY-like_superfamily"/>
</dbReference>
<dbReference type="PRINTS" id="PR00344">
    <property type="entry name" value="BCTRLSENSOR"/>
</dbReference>
<dbReference type="CDD" id="cd00156">
    <property type="entry name" value="REC"/>
    <property type="match status" value="1"/>
</dbReference>
<dbReference type="InterPro" id="IPR004358">
    <property type="entry name" value="Sig_transdc_His_kin-like_C"/>
</dbReference>
<keyword evidence="11" id="KW-1185">Reference proteome</keyword>
<feature type="domain" description="Response regulatory" evidence="8">
    <location>
        <begin position="5"/>
        <end position="121"/>
    </location>
</feature>
<dbReference type="InterPro" id="IPR003594">
    <property type="entry name" value="HATPase_dom"/>
</dbReference>
<name>A0A4V3D129_9SPHI</name>
<feature type="domain" description="PAS" evidence="9">
    <location>
        <begin position="392"/>
        <end position="444"/>
    </location>
</feature>
<dbReference type="Gene3D" id="3.40.50.2300">
    <property type="match status" value="1"/>
</dbReference>
<dbReference type="OrthoDB" id="1522284at2"/>
<dbReference type="AlphaFoldDB" id="A0A4V3D129"/>
<dbReference type="SUPFAM" id="SSF55874">
    <property type="entry name" value="ATPase domain of HSP90 chaperone/DNA topoisomerase II/histidine kinase"/>
    <property type="match status" value="1"/>
</dbReference>
<evidence type="ECO:0000313" key="11">
    <source>
        <dbReference type="Proteomes" id="UP000295620"/>
    </source>
</evidence>
<evidence type="ECO:0000256" key="5">
    <source>
        <dbReference type="ARBA" id="ARBA00022777"/>
    </source>
</evidence>
<dbReference type="Gene3D" id="3.30.565.10">
    <property type="entry name" value="Histidine kinase-like ATPase, C-terminal domain"/>
    <property type="match status" value="1"/>
</dbReference>
<dbReference type="CDD" id="cd00082">
    <property type="entry name" value="HisKA"/>
    <property type="match status" value="1"/>
</dbReference>
<keyword evidence="3 6" id="KW-0597">Phosphoprotein</keyword>
<dbReference type="PROSITE" id="PS50112">
    <property type="entry name" value="PAS"/>
    <property type="match status" value="2"/>
</dbReference>
<evidence type="ECO:0000256" key="6">
    <source>
        <dbReference type="PROSITE-ProRule" id="PRU00169"/>
    </source>
</evidence>
<dbReference type="SUPFAM" id="SSF52172">
    <property type="entry name" value="CheY-like"/>
    <property type="match status" value="1"/>
</dbReference>
<dbReference type="SMART" id="SM00387">
    <property type="entry name" value="HATPase_c"/>
    <property type="match status" value="1"/>
</dbReference>
<evidence type="ECO:0000259" key="9">
    <source>
        <dbReference type="PROSITE" id="PS50112"/>
    </source>
</evidence>
<dbReference type="Pfam" id="PF00072">
    <property type="entry name" value="Response_reg"/>
    <property type="match status" value="1"/>
</dbReference>
<keyword evidence="4" id="KW-0808">Transferase</keyword>
<dbReference type="InterPro" id="IPR036890">
    <property type="entry name" value="HATPase_C_sf"/>
</dbReference>
<dbReference type="InterPro" id="IPR003661">
    <property type="entry name" value="HisK_dim/P_dom"/>
</dbReference>
<dbReference type="SMART" id="SM00091">
    <property type="entry name" value="PAS"/>
    <property type="match status" value="2"/>
</dbReference>
<feature type="domain" description="Histidine kinase" evidence="7">
    <location>
        <begin position="526"/>
        <end position="740"/>
    </location>
</feature>
<evidence type="ECO:0000256" key="1">
    <source>
        <dbReference type="ARBA" id="ARBA00000085"/>
    </source>
</evidence>
<dbReference type="InterPro" id="IPR036097">
    <property type="entry name" value="HisK_dim/P_sf"/>
</dbReference>
<dbReference type="InterPro" id="IPR001789">
    <property type="entry name" value="Sig_transdc_resp-reg_receiver"/>
</dbReference>
<protein>
    <recommendedName>
        <fullName evidence="2">histidine kinase</fullName>
        <ecNumber evidence="2">2.7.13.3</ecNumber>
    </recommendedName>
</protein>
<organism evidence="10 11">
    <name type="scientific">Pedobacter metabolipauper</name>
    <dbReference type="NCBI Taxonomy" id="425513"/>
    <lineage>
        <taxon>Bacteria</taxon>
        <taxon>Pseudomonadati</taxon>
        <taxon>Bacteroidota</taxon>
        <taxon>Sphingobacteriia</taxon>
        <taxon>Sphingobacteriales</taxon>
        <taxon>Sphingobacteriaceae</taxon>
        <taxon>Pedobacter</taxon>
    </lineage>
</organism>